<proteinExistence type="predicted"/>
<protein>
    <submittedName>
        <fullName evidence="1">Uncharacterized protein</fullName>
    </submittedName>
</protein>
<organism evidence="1 2">
    <name type="scientific">Pneumocystis oryctolagi</name>
    <dbReference type="NCBI Taxonomy" id="42067"/>
    <lineage>
        <taxon>Eukaryota</taxon>
        <taxon>Fungi</taxon>
        <taxon>Dikarya</taxon>
        <taxon>Ascomycota</taxon>
        <taxon>Taphrinomycotina</taxon>
        <taxon>Pneumocystomycetes</taxon>
        <taxon>Pneumocystaceae</taxon>
        <taxon>Pneumocystis</taxon>
    </lineage>
</organism>
<sequence length="125" mass="14008">MDRVNFNLTRTNDYGIRNRGGVSAGDRPKKEAILDLGKYQDQRVKVKFAGGREIYIVVGVLKGYDLLMNLVLDEVIENLRDEDGNITDQKRQLGLVVIRGTTLVLFSPVDGSEEIKNPFLEQAAI</sequence>
<gene>
    <name evidence="1" type="ORF">PORY_002293</name>
</gene>
<name>A0ACB7C9U0_9ASCO</name>
<dbReference type="Proteomes" id="UP000768646">
    <property type="component" value="Unassembled WGS sequence"/>
</dbReference>
<evidence type="ECO:0000313" key="1">
    <source>
        <dbReference type="EMBL" id="KAG4304318.1"/>
    </source>
</evidence>
<reference evidence="1 2" key="1">
    <citation type="journal article" date="2021" name="Commun. Biol.">
        <title>Genomic insights into the host specific adaptation of the Pneumocystis genus.</title>
        <authorList>
            <person name="Cisse O.H."/>
            <person name="Ma L."/>
            <person name="Dekker J.P."/>
            <person name="Khil P.P."/>
            <person name="Youn J.-H."/>
            <person name="Brenchley J.M."/>
            <person name="Blair R."/>
            <person name="Pahar B."/>
            <person name="Chabe M."/>
            <person name="Van Rompay K.K.A."/>
            <person name="Keesler R."/>
            <person name="Sukura A."/>
            <person name="Hirsch V."/>
            <person name="Kutty G."/>
            <person name="Liu Y."/>
            <person name="Peng L."/>
            <person name="Chen J."/>
            <person name="Song J."/>
            <person name="Weissenbacher-Lang C."/>
            <person name="Xu J."/>
            <person name="Upham N.S."/>
            <person name="Stajich J.E."/>
            <person name="Cuomo C.A."/>
            <person name="Cushion M.T."/>
            <person name="Kovacs J.A."/>
        </authorList>
    </citation>
    <scope>NUCLEOTIDE SEQUENCE [LARGE SCALE GENOMIC DNA]</scope>
    <source>
        <strain evidence="1 2">RABM</strain>
    </source>
</reference>
<keyword evidence="2" id="KW-1185">Reference proteome</keyword>
<comment type="caution">
    <text evidence="1">The sequence shown here is derived from an EMBL/GenBank/DDBJ whole genome shotgun (WGS) entry which is preliminary data.</text>
</comment>
<accession>A0ACB7C9U0</accession>
<evidence type="ECO:0000313" key="2">
    <source>
        <dbReference type="Proteomes" id="UP000768646"/>
    </source>
</evidence>
<dbReference type="EMBL" id="JABTEG010000009">
    <property type="protein sequence ID" value="KAG4304318.1"/>
    <property type="molecule type" value="Genomic_DNA"/>
</dbReference>